<protein>
    <recommendedName>
        <fullName evidence="3">F-box domain-containing protein</fullName>
    </recommendedName>
</protein>
<dbReference type="STRING" id="1036808.A0A0C3EF15"/>
<sequence length="360" mass="40640">MTTLSSNTLPPQVCKRIVRWTRRSDLVALCLTCRALQREAEAKLYETIASGNVQVTFRACQSITSQARLGSYVRSFYVFQDSRRSQREFSKEFWGVVQRALSKMRSLECLVIHDPVYTNSWVLGDIARIPFQLQEARLLFYWDSNLVRFLESQNKLKSLHTFDGPDGDPSLQLEVGSLPELQVFDGSLVAAEHIVSVTTSLTHLQVTLDRGSESDVLTFIPRLSLLASLRALNLLHLSERLAVQAVQLIATTCCTLRHLGLIPLPLPGPDLIHIYRALLSMPHMQVLEVNTAAWTPQPTGVQQRILAADIRVYCPSIEYVCFWSGGGRTLWVLDGNDWSYHADNGHHLQLDGLWKPRGLF</sequence>
<dbReference type="SUPFAM" id="SSF52047">
    <property type="entry name" value="RNI-like"/>
    <property type="match status" value="1"/>
</dbReference>
<evidence type="ECO:0000313" key="2">
    <source>
        <dbReference type="Proteomes" id="UP000053989"/>
    </source>
</evidence>
<dbReference type="Proteomes" id="UP000053989">
    <property type="component" value="Unassembled WGS sequence"/>
</dbReference>
<dbReference type="HOGENOM" id="CLU_038175_0_0_1"/>
<dbReference type="OrthoDB" id="2608766at2759"/>
<reference evidence="2" key="2">
    <citation type="submission" date="2015-01" db="EMBL/GenBank/DDBJ databases">
        <title>Evolutionary Origins and Diversification of the Mycorrhizal Mutualists.</title>
        <authorList>
            <consortium name="DOE Joint Genome Institute"/>
            <consortium name="Mycorrhizal Genomics Consortium"/>
            <person name="Kohler A."/>
            <person name="Kuo A."/>
            <person name="Nagy L.G."/>
            <person name="Floudas D."/>
            <person name="Copeland A."/>
            <person name="Barry K.W."/>
            <person name="Cichocki N."/>
            <person name="Veneault-Fourrey C."/>
            <person name="LaButti K."/>
            <person name="Lindquist E.A."/>
            <person name="Lipzen A."/>
            <person name="Lundell T."/>
            <person name="Morin E."/>
            <person name="Murat C."/>
            <person name="Riley R."/>
            <person name="Ohm R."/>
            <person name="Sun H."/>
            <person name="Tunlid A."/>
            <person name="Henrissat B."/>
            <person name="Grigoriev I.V."/>
            <person name="Hibbett D.S."/>
            <person name="Martin F."/>
        </authorList>
    </citation>
    <scope>NUCLEOTIDE SEQUENCE [LARGE SCALE GENOMIC DNA]</scope>
    <source>
        <strain evidence="2">Foug A</strain>
    </source>
</reference>
<organism evidence="1 2">
    <name type="scientific">Scleroderma citrinum Foug A</name>
    <dbReference type="NCBI Taxonomy" id="1036808"/>
    <lineage>
        <taxon>Eukaryota</taxon>
        <taxon>Fungi</taxon>
        <taxon>Dikarya</taxon>
        <taxon>Basidiomycota</taxon>
        <taxon>Agaricomycotina</taxon>
        <taxon>Agaricomycetes</taxon>
        <taxon>Agaricomycetidae</taxon>
        <taxon>Boletales</taxon>
        <taxon>Sclerodermatineae</taxon>
        <taxon>Sclerodermataceae</taxon>
        <taxon>Scleroderma</taxon>
    </lineage>
</organism>
<name>A0A0C3EF15_9AGAM</name>
<gene>
    <name evidence="1" type="ORF">SCLCIDRAFT_259965</name>
</gene>
<evidence type="ECO:0008006" key="3">
    <source>
        <dbReference type="Google" id="ProtNLM"/>
    </source>
</evidence>
<proteinExistence type="predicted"/>
<dbReference type="AlphaFoldDB" id="A0A0C3EF15"/>
<accession>A0A0C3EF15</accession>
<reference evidence="1 2" key="1">
    <citation type="submission" date="2014-04" db="EMBL/GenBank/DDBJ databases">
        <authorList>
            <consortium name="DOE Joint Genome Institute"/>
            <person name="Kuo A."/>
            <person name="Kohler A."/>
            <person name="Nagy L.G."/>
            <person name="Floudas D."/>
            <person name="Copeland A."/>
            <person name="Barry K.W."/>
            <person name="Cichocki N."/>
            <person name="Veneault-Fourrey C."/>
            <person name="LaButti K."/>
            <person name="Lindquist E.A."/>
            <person name="Lipzen A."/>
            <person name="Lundell T."/>
            <person name="Morin E."/>
            <person name="Murat C."/>
            <person name="Sun H."/>
            <person name="Tunlid A."/>
            <person name="Henrissat B."/>
            <person name="Grigoriev I.V."/>
            <person name="Hibbett D.S."/>
            <person name="Martin F."/>
            <person name="Nordberg H.P."/>
            <person name="Cantor M.N."/>
            <person name="Hua S.X."/>
        </authorList>
    </citation>
    <scope>NUCLEOTIDE SEQUENCE [LARGE SCALE GENOMIC DNA]</scope>
    <source>
        <strain evidence="1 2">Foug A</strain>
    </source>
</reference>
<evidence type="ECO:0000313" key="1">
    <source>
        <dbReference type="EMBL" id="KIM66904.1"/>
    </source>
</evidence>
<dbReference type="InterPro" id="IPR032675">
    <property type="entry name" value="LRR_dom_sf"/>
</dbReference>
<keyword evidence="2" id="KW-1185">Reference proteome</keyword>
<dbReference type="EMBL" id="KN822015">
    <property type="protein sequence ID" value="KIM66904.1"/>
    <property type="molecule type" value="Genomic_DNA"/>
</dbReference>
<dbReference type="Gene3D" id="3.80.10.10">
    <property type="entry name" value="Ribonuclease Inhibitor"/>
    <property type="match status" value="1"/>
</dbReference>
<dbReference type="InParanoid" id="A0A0C3EF15"/>